<dbReference type="RefSeq" id="WP_161392145.1">
    <property type="nucleotide sequence ID" value="NZ_JBHSCP010000002.1"/>
</dbReference>
<keyword evidence="2" id="KW-1185">Reference proteome</keyword>
<evidence type="ECO:0000313" key="1">
    <source>
        <dbReference type="EMBL" id="MXP00441.1"/>
    </source>
</evidence>
<proteinExistence type="predicted"/>
<organism evidence="1 2">
    <name type="scientific">Croceibacterium xixiisoli</name>
    <dbReference type="NCBI Taxonomy" id="1476466"/>
    <lineage>
        <taxon>Bacteria</taxon>
        <taxon>Pseudomonadati</taxon>
        <taxon>Pseudomonadota</taxon>
        <taxon>Alphaproteobacteria</taxon>
        <taxon>Sphingomonadales</taxon>
        <taxon>Erythrobacteraceae</taxon>
        <taxon>Croceibacterium</taxon>
    </lineage>
</organism>
<comment type="caution">
    <text evidence="1">The sequence shown here is derived from an EMBL/GenBank/DDBJ whole genome shotgun (WGS) entry which is preliminary data.</text>
</comment>
<dbReference type="EMBL" id="WTYJ01000003">
    <property type="protein sequence ID" value="MXP00441.1"/>
    <property type="molecule type" value="Genomic_DNA"/>
</dbReference>
<reference evidence="1 2" key="1">
    <citation type="submission" date="2019-12" db="EMBL/GenBank/DDBJ databases">
        <title>Genomic-based taxomic classification of the family Erythrobacteraceae.</title>
        <authorList>
            <person name="Xu L."/>
        </authorList>
    </citation>
    <scope>NUCLEOTIDE SEQUENCE [LARGE SCALE GENOMIC DNA]</scope>
    <source>
        <strain evidence="1 2">S36</strain>
    </source>
</reference>
<evidence type="ECO:0000313" key="2">
    <source>
        <dbReference type="Proteomes" id="UP000469430"/>
    </source>
</evidence>
<dbReference type="AlphaFoldDB" id="A0A6I4TYR6"/>
<accession>A0A6I4TYR6</accession>
<sequence length="103" mass="11195">MGESLGAFCDKIVSLRRYEAALQAVEAVFAELEHAPDIIMMVSEQALNAGQDVQAITEALAAADLPAVEAQIASMRYIFVIQADDQRFRITVQAGQVDLSRVL</sequence>
<name>A0A6I4TYR6_9SPHN</name>
<gene>
    <name evidence="1" type="ORF">GRI97_15730</name>
</gene>
<protein>
    <submittedName>
        <fullName evidence="1">Uncharacterized protein</fullName>
    </submittedName>
</protein>
<dbReference type="Proteomes" id="UP000469430">
    <property type="component" value="Unassembled WGS sequence"/>
</dbReference>